<dbReference type="PROSITE" id="PS51068">
    <property type="entry name" value="FPG_CAT"/>
    <property type="match status" value="1"/>
</dbReference>
<proteinExistence type="inferred from homology"/>
<evidence type="ECO:0000256" key="12">
    <source>
        <dbReference type="ARBA" id="ARBA00023268"/>
    </source>
</evidence>
<evidence type="ECO:0000256" key="11">
    <source>
        <dbReference type="ARBA" id="ARBA00023239"/>
    </source>
</evidence>
<comment type="catalytic activity">
    <reaction evidence="14 15">
        <text>2'-deoxyribonucleotide-(2'-deoxyribose 5'-phosphate)-2'-deoxyribonucleotide-DNA = a 3'-end 2'-deoxyribonucleotide-(2,3-dehydro-2,3-deoxyribose 5'-phosphate)-DNA + a 5'-end 5'-phospho-2'-deoxyribonucleoside-DNA + H(+)</text>
        <dbReference type="Rhea" id="RHEA:66592"/>
        <dbReference type="Rhea" id="RHEA-COMP:13180"/>
        <dbReference type="Rhea" id="RHEA-COMP:16897"/>
        <dbReference type="Rhea" id="RHEA-COMP:17067"/>
        <dbReference type="ChEBI" id="CHEBI:15378"/>
        <dbReference type="ChEBI" id="CHEBI:136412"/>
        <dbReference type="ChEBI" id="CHEBI:157695"/>
        <dbReference type="ChEBI" id="CHEBI:167181"/>
        <dbReference type="EC" id="4.2.99.18"/>
    </reaction>
</comment>
<feature type="active site" description="Proton donor" evidence="15">
    <location>
        <position position="3"/>
    </location>
</feature>
<dbReference type="InterPro" id="IPR010979">
    <property type="entry name" value="Ribosomal_uS13-like_H2TH"/>
</dbReference>
<dbReference type="SMART" id="SM00898">
    <property type="entry name" value="Fapy_DNA_glyco"/>
    <property type="match status" value="1"/>
</dbReference>
<dbReference type="Pfam" id="PF06827">
    <property type="entry name" value="zf-FPG_IleRS"/>
    <property type="match status" value="1"/>
</dbReference>
<gene>
    <name evidence="15" type="primary">mutM</name>
    <name evidence="15" type="synonym">fpg</name>
    <name evidence="18" type="ORF">SAMN06295970_11460</name>
</gene>
<dbReference type="RefSeq" id="WP_283443531.1">
    <property type="nucleotide sequence ID" value="NZ_FXUL01000014.1"/>
</dbReference>
<comment type="similarity">
    <text evidence="2 15">Belongs to the FPG family.</text>
</comment>
<keyword evidence="11 15" id="KW-0456">Lyase</keyword>
<keyword evidence="7 15" id="KW-0378">Hydrolase</keyword>
<evidence type="ECO:0000256" key="2">
    <source>
        <dbReference type="ARBA" id="ARBA00009409"/>
    </source>
</evidence>
<evidence type="ECO:0000259" key="17">
    <source>
        <dbReference type="PROSITE" id="PS51068"/>
    </source>
</evidence>
<evidence type="ECO:0000256" key="13">
    <source>
        <dbReference type="ARBA" id="ARBA00023295"/>
    </source>
</evidence>
<evidence type="ECO:0000313" key="19">
    <source>
        <dbReference type="Proteomes" id="UP001158049"/>
    </source>
</evidence>
<evidence type="ECO:0000256" key="15">
    <source>
        <dbReference type="HAMAP-Rule" id="MF_00103"/>
    </source>
</evidence>
<dbReference type="PANTHER" id="PTHR22993">
    <property type="entry name" value="FORMAMIDOPYRIMIDINE-DNA GLYCOSYLASE"/>
    <property type="match status" value="1"/>
</dbReference>
<dbReference type="EC" id="3.2.2.23" evidence="15"/>
<keyword evidence="9 15" id="KW-0238">DNA-binding</keyword>
<dbReference type="EC" id="4.2.99.18" evidence="15"/>
<dbReference type="NCBIfam" id="NF002211">
    <property type="entry name" value="PRK01103.1"/>
    <property type="match status" value="1"/>
</dbReference>
<comment type="catalytic activity">
    <reaction evidence="1 15">
        <text>Hydrolysis of DNA containing ring-opened 7-methylguanine residues, releasing 2,6-diamino-4-hydroxy-5-(N-methyl)formamidopyrimidine.</text>
        <dbReference type="EC" id="3.2.2.23"/>
    </reaction>
</comment>
<feature type="binding site" evidence="15">
    <location>
        <position position="154"/>
    </location>
    <ligand>
        <name>DNA</name>
        <dbReference type="ChEBI" id="CHEBI:16991"/>
    </ligand>
</feature>
<dbReference type="SUPFAM" id="SSF81624">
    <property type="entry name" value="N-terminal domain of MutM-like DNA repair proteins"/>
    <property type="match status" value="1"/>
</dbReference>
<organism evidence="18 19">
    <name type="scientific">Noviherbaspirillum suwonense</name>
    <dbReference type="NCBI Taxonomy" id="1224511"/>
    <lineage>
        <taxon>Bacteria</taxon>
        <taxon>Pseudomonadati</taxon>
        <taxon>Pseudomonadota</taxon>
        <taxon>Betaproteobacteria</taxon>
        <taxon>Burkholderiales</taxon>
        <taxon>Oxalobacteraceae</taxon>
        <taxon>Noviherbaspirillum</taxon>
    </lineage>
</organism>
<dbReference type="EMBL" id="FXUL01000014">
    <property type="protein sequence ID" value="SMP68750.1"/>
    <property type="molecule type" value="Genomic_DNA"/>
</dbReference>
<dbReference type="NCBIfam" id="TIGR00577">
    <property type="entry name" value="fpg"/>
    <property type="match status" value="1"/>
</dbReference>
<evidence type="ECO:0000259" key="16">
    <source>
        <dbReference type="PROSITE" id="PS51066"/>
    </source>
</evidence>
<evidence type="ECO:0000313" key="18">
    <source>
        <dbReference type="EMBL" id="SMP68750.1"/>
    </source>
</evidence>
<dbReference type="Proteomes" id="UP001158049">
    <property type="component" value="Unassembled WGS sequence"/>
</dbReference>
<keyword evidence="19" id="KW-1185">Reference proteome</keyword>
<accession>A0ABY1QGA3</accession>
<dbReference type="CDD" id="cd08966">
    <property type="entry name" value="EcFpg-like_N"/>
    <property type="match status" value="1"/>
</dbReference>
<keyword evidence="10 15" id="KW-0234">DNA repair</keyword>
<dbReference type="PROSITE" id="PS51066">
    <property type="entry name" value="ZF_FPG_2"/>
    <property type="match status" value="1"/>
</dbReference>
<dbReference type="Pfam" id="PF06831">
    <property type="entry name" value="H2TH"/>
    <property type="match status" value="1"/>
</dbReference>
<feature type="domain" description="Formamidopyrimidine-DNA glycosylase catalytic" evidence="17">
    <location>
        <begin position="2"/>
        <end position="112"/>
    </location>
</feature>
<evidence type="ECO:0000256" key="5">
    <source>
        <dbReference type="ARBA" id="ARBA00022763"/>
    </source>
</evidence>
<dbReference type="InterPro" id="IPR015887">
    <property type="entry name" value="DNA_glyclase_Znf_dom_DNA_BS"/>
</dbReference>
<dbReference type="Gene3D" id="1.10.8.50">
    <property type="match status" value="1"/>
</dbReference>
<protein>
    <recommendedName>
        <fullName evidence="15">Formamidopyrimidine-DNA glycosylase</fullName>
        <shortName evidence="15">Fapy-DNA glycosylase</shortName>
        <ecNumber evidence="15">3.2.2.23</ecNumber>
    </recommendedName>
    <alternativeName>
        <fullName evidence="15">DNA-(apurinic or apyrimidinic site) lyase MutM</fullName>
        <shortName evidence="15">AP lyase MutM</shortName>
        <ecNumber evidence="15">4.2.99.18</ecNumber>
    </alternativeName>
</protein>
<feature type="active site" description="Proton donor; for beta-elimination activity" evidence="15">
    <location>
        <position position="58"/>
    </location>
</feature>
<evidence type="ECO:0000256" key="8">
    <source>
        <dbReference type="ARBA" id="ARBA00022833"/>
    </source>
</evidence>
<dbReference type="InterPro" id="IPR010663">
    <property type="entry name" value="Znf_FPG/IleRS"/>
</dbReference>
<comment type="caution">
    <text evidence="18">The sequence shown here is derived from an EMBL/GenBank/DDBJ whole genome shotgun (WGS) entry which is preliminary data.</text>
</comment>
<evidence type="ECO:0000256" key="9">
    <source>
        <dbReference type="ARBA" id="ARBA00023125"/>
    </source>
</evidence>
<dbReference type="SMART" id="SM01232">
    <property type="entry name" value="H2TH"/>
    <property type="match status" value="1"/>
</dbReference>
<feature type="domain" description="FPG-type" evidence="16">
    <location>
        <begin position="239"/>
        <end position="273"/>
    </location>
</feature>
<comment type="function">
    <text evidence="15">Involved in base excision repair of DNA damaged by oxidation or by mutagenic agents. Acts as DNA glycosylase that recognizes and removes damaged bases. Has a preference for oxidized purines, such as 7,8-dihydro-8-oxoguanine (8-oxoG). Has AP (apurinic/apyrimidinic) lyase activity and introduces nicks in the DNA strand. Cleaves the DNA backbone by beta-delta elimination to generate a single-strand break at the site of the removed base with both 3'- and 5'-phosphates.</text>
</comment>
<feature type="active site" description="Schiff-base intermediate with DNA" evidence="15">
    <location>
        <position position="2"/>
    </location>
</feature>
<evidence type="ECO:0000256" key="3">
    <source>
        <dbReference type="ARBA" id="ARBA00011245"/>
    </source>
</evidence>
<keyword evidence="13 15" id="KW-0326">Glycosidase</keyword>
<dbReference type="SUPFAM" id="SSF46946">
    <property type="entry name" value="S13-like H2TH domain"/>
    <property type="match status" value="1"/>
</dbReference>
<dbReference type="InterPro" id="IPR035937">
    <property type="entry name" value="FPG_N"/>
</dbReference>
<dbReference type="GO" id="GO:0016829">
    <property type="term" value="F:lyase activity"/>
    <property type="evidence" value="ECO:0007669"/>
    <property type="project" value="UniProtKB-KW"/>
</dbReference>
<dbReference type="PROSITE" id="PS01242">
    <property type="entry name" value="ZF_FPG_1"/>
    <property type="match status" value="1"/>
</dbReference>
<evidence type="ECO:0000256" key="14">
    <source>
        <dbReference type="ARBA" id="ARBA00044632"/>
    </source>
</evidence>
<keyword evidence="4 15" id="KW-0479">Metal-binding</keyword>
<keyword evidence="8 15" id="KW-0862">Zinc</keyword>
<dbReference type="Pfam" id="PF01149">
    <property type="entry name" value="Fapy_DNA_glyco"/>
    <property type="match status" value="1"/>
</dbReference>
<evidence type="ECO:0000256" key="10">
    <source>
        <dbReference type="ARBA" id="ARBA00023204"/>
    </source>
</evidence>
<comment type="subunit">
    <text evidence="3 15">Monomer.</text>
</comment>
<comment type="cofactor">
    <cofactor evidence="15">
        <name>Zn(2+)</name>
        <dbReference type="ChEBI" id="CHEBI:29105"/>
    </cofactor>
    <text evidence="15">Binds 1 zinc ion per subunit.</text>
</comment>
<dbReference type="SUPFAM" id="SSF57716">
    <property type="entry name" value="Glucocorticoid receptor-like (DNA-binding domain)"/>
    <property type="match status" value="1"/>
</dbReference>
<keyword evidence="5 15" id="KW-0227">DNA damage</keyword>
<name>A0ABY1QGA3_9BURK</name>
<evidence type="ECO:0000256" key="6">
    <source>
        <dbReference type="ARBA" id="ARBA00022771"/>
    </source>
</evidence>
<evidence type="ECO:0000256" key="1">
    <source>
        <dbReference type="ARBA" id="ARBA00001668"/>
    </source>
</evidence>
<dbReference type="InterPro" id="IPR000214">
    <property type="entry name" value="Znf_DNA_glyclase/AP_lyase"/>
</dbReference>
<reference evidence="18 19" key="1">
    <citation type="submission" date="2017-05" db="EMBL/GenBank/DDBJ databases">
        <authorList>
            <person name="Varghese N."/>
            <person name="Submissions S."/>
        </authorList>
    </citation>
    <scope>NUCLEOTIDE SEQUENCE [LARGE SCALE GENOMIC DNA]</scope>
    <source>
        <strain evidence="18 19">DSM 26001</strain>
    </source>
</reference>
<dbReference type="Gene3D" id="3.20.190.10">
    <property type="entry name" value="MutM-like, N-terminal"/>
    <property type="match status" value="1"/>
</dbReference>
<keyword evidence="6 15" id="KW-0863">Zinc-finger</keyword>
<dbReference type="InterPro" id="IPR012319">
    <property type="entry name" value="FPG_cat"/>
</dbReference>
<feature type="active site" description="Proton donor; for delta-elimination activity" evidence="15">
    <location>
        <position position="263"/>
    </location>
</feature>
<dbReference type="HAMAP" id="MF_00103">
    <property type="entry name" value="Fapy_DNA_glycosyl"/>
    <property type="match status" value="1"/>
</dbReference>
<feature type="binding site" evidence="15">
    <location>
        <position position="91"/>
    </location>
    <ligand>
        <name>DNA</name>
        <dbReference type="ChEBI" id="CHEBI:16991"/>
    </ligand>
</feature>
<keyword evidence="12 15" id="KW-0511">Multifunctional enzyme</keyword>
<dbReference type="InterPro" id="IPR020629">
    <property type="entry name" value="FPG_Glyclase"/>
</dbReference>
<dbReference type="InterPro" id="IPR015886">
    <property type="entry name" value="H2TH_FPG"/>
</dbReference>
<evidence type="ECO:0000256" key="4">
    <source>
        <dbReference type="ARBA" id="ARBA00022723"/>
    </source>
</evidence>
<dbReference type="PANTHER" id="PTHR22993:SF9">
    <property type="entry name" value="FORMAMIDOPYRIMIDINE-DNA GLYCOSYLASE"/>
    <property type="match status" value="1"/>
</dbReference>
<feature type="binding site" evidence="15">
    <location>
        <position position="109"/>
    </location>
    <ligand>
        <name>DNA</name>
        <dbReference type="ChEBI" id="CHEBI:16991"/>
    </ligand>
</feature>
<sequence>MPELPEVEVTRRGIAPHIEGRTVTGVVLRHTGLRWPFPAGLGERLVGRTVRATSRRGKYLLIGFDHGTLIVHLGMSGHLRMLPLEAEPQKHDHFDLVLEQQLMRLTDPRRFGAVLWHPHEEGAVDTHLLLRGLGMEPLETLFSGEVLYRQTRNRTAPVKQVLLAGDIVVGVGNIYASESLFEAGINPKTPAHRIGRARYDRLALAIRRILAAAIEQGGSTLRDFVGADGQSGYFQQSYFVYDRTGQPCRVCGAEVRQIRQGQRSTFYCANCQK</sequence>
<evidence type="ECO:0000256" key="7">
    <source>
        <dbReference type="ARBA" id="ARBA00022801"/>
    </source>
</evidence>